<keyword evidence="2" id="KW-1133">Transmembrane helix</keyword>
<accession>A0ABV7X0M1</accession>
<evidence type="ECO:0000313" key="3">
    <source>
        <dbReference type="EMBL" id="MFC3704714.1"/>
    </source>
</evidence>
<keyword evidence="2" id="KW-0472">Membrane</keyword>
<organism evidence="3 4">
    <name type="scientific">Devosia honganensis</name>
    <dbReference type="NCBI Taxonomy" id="1610527"/>
    <lineage>
        <taxon>Bacteria</taxon>
        <taxon>Pseudomonadati</taxon>
        <taxon>Pseudomonadota</taxon>
        <taxon>Alphaproteobacteria</taxon>
        <taxon>Hyphomicrobiales</taxon>
        <taxon>Devosiaceae</taxon>
        <taxon>Devosia</taxon>
    </lineage>
</organism>
<feature type="transmembrane region" description="Helical" evidence="2">
    <location>
        <begin position="62"/>
        <end position="84"/>
    </location>
</feature>
<evidence type="ECO:0000256" key="2">
    <source>
        <dbReference type="SAM" id="Phobius"/>
    </source>
</evidence>
<feature type="region of interest" description="Disordered" evidence="1">
    <location>
        <begin position="1"/>
        <end position="31"/>
    </location>
</feature>
<reference evidence="4" key="1">
    <citation type="journal article" date="2019" name="Int. J. Syst. Evol. Microbiol.">
        <title>The Global Catalogue of Microorganisms (GCM) 10K type strain sequencing project: providing services to taxonomists for standard genome sequencing and annotation.</title>
        <authorList>
            <consortium name="The Broad Institute Genomics Platform"/>
            <consortium name="The Broad Institute Genome Sequencing Center for Infectious Disease"/>
            <person name="Wu L."/>
            <person name="Ma J."/>
        </authorList>
    </citation>
    <scope>NUCLEOTIDE SEQUENCE [LARGE SCALE GENOMIC DNA]</scope>
    <source>
        <strain evidence="4">KCTC 42281</strain>
    </source>
</reference>
<keyword evidence="2" id="KW-0812">Transmembrane</keyword>
<feature type="compositionally biased region" description="Basic and acidic residues" evidence="1">
    <location>
        <begin position="1"/>
        <end position="10"/>
    </location>
</feature>
<gene>
    <name evidence="3" type="ORF">ACFOOL_08075</name>
</gene>
<keyword evidence="4" id="KW-1185">Reference proteome</keyword>
<dbReference type="RefSeq" id="WP_380096447.1">
    <property type="nucleotide sequence ID" value="NZ_JBHRYD010000005.1"/>
</dbReference>
<evidence type="ECO:0000256" key="1">
    <source>
        <dbReference type="SAM" id="MobiDB-lite"/>
    </source>
</evidence>
<sequence>MTQKDQDPFERLSGLDTPQPDPARQAAAVAASTRLFAQEEARAASSGKARPPRFASWLAGAYWLRPASAIGLAAIAALVVVPLVRPPEVMPPADAMAEMEAPVPPEPIADGFSQRMGAVPRPMASPTTLSRGGEIDIERYDFGGVTLALRTGPQEVALYLVVDGAERQIALFPRNGAETLTLSDAFWHTAADETVPMLLVRSGFIGADQHWDVFTAAGEGYRHADTLSLAIRDAPDRAAAIARLEEGAP</sequence>
<protein>
    <recommendedName>
        <fullName evidence="5">DUF4384 domain-containing protein</fullName>
    </recommendedName>
</protein>
<dbReference type="EMBL" id="JBHRYD010000005">
    <property type="protein sequence ID" value="MFC3704714.1"/>
    <property type="molecule type" value="Genomic_DNA"/>
</dbReference>
<dbReference type="Proteomes" id="UP001595613">
    <property type="component" value="Unassembled WGS sequence"/>
</dbReference>
<comment type="caution">
    <text evidence="3">The sequence shown here is derived from an EMBL/GenBank/DDBJ whole genome shotgun (WGS) entry which is preliminary data.</text>
</comment>
<proteinExistence type="predicted"/>
<name>A0ABV7X0M1_9HYPH</name>
<evidence type="ECO:0008006" key="5">
    <source>
        <dbReference type="Google" id="ProtNLM"/>
    </source>
</evidence>
<evidence type="ECO:0000313" key="4">
    <source>
        <dbReference type="Proteomes" id="UP001595613"/>
    </source>
</evidence>